<sequence length="201" mass="21939">MGQIPKEICNAVALAGVGLDNNLLSGSIEDTFVKCGNLTQLVLVRNQIGGMIPEYLSELPLMILDIDSNNFTGAIPKSLWNSTNLMEFSAAHNLKEGTLITCGDWYIPSKLSKYFHQVNIPDFSFDQHHGIYDLSYNRLLGPIPVKLGSCLVVVDLLLGNNMLSGEIHVSLSRLMNLTTLDLSENFLSGGVPPQFGCSVKL</sequence>
<organism evidence="1 2">
    <name type="scientific">Vaccinium darrowii</name>
    <dbReference type="NCBI Taxonomy" id="229202"/>
    <lineage>
        <taxon>Eukaryota</taxon>
        <taxon>Viridiplantae</taxon>
        <taxon>Streptophyta</taxon>
        <taxon>Embryophyta</taxon>
        <taxon>Tracheophyta</taxon>
        <taxon>Spermatophyta</taxon>
        <taxon>Magnoliopsida</taxon>
        <taxon>eudicotyledons</taxon>
        <taxon>Gunneridae</taxon>
        <taxon>Pentapetalae</taxon>
        <taxon>asterids</taxon>
        <taxon>Ericales</taxon>
        <taxon>Ericaceae</taxon>
        <taxon>Vaccinioideae</taxon>
        <taxon>Vaccinieae</taxon>
        <taxon>Vaccinium</taxon>
    </lineage>
</organism>
<protein>
    <submittedName>
        <fullName evidence="1">Uncharacterized protein</fullName>
    </submittedName>
</protein>
<evidence type="ECO:0000313" key="2">
    <source>
        <dbReference type="Proteomes" id="UP000828048"/>
    </source>
</evidence>
<gene>
    <name evidence="1" type="ORF">Vadar_034276</name>
</gene>
<reference evidence="1 2" key="1">
    <citation type="journal article" date="2021" name="Hortic Res">
        <title>High-quality reference genome and annotation aids understanding of berry development for evergreen blueberry (Vaccinium darrowii).</title>
        <authorList>
            <person name="Yu J."/>
            <person name="Hulse-Kemp A.M."/>
            <person name="Babiker E."/>
            <person name="Staton M."/>
        </authorList>
    </citation>
    <scope>NUCLEOTIDE SEQUENCE [LARGE SCALE GENOMIC DNA]</scope>
    <source>
        <strain evidence="2">cv. NJ 8807/NJ 8810</strain>
        <tissue evidence="1">Young leaf</tissue>
    </source>
</reference>
<dbReference type="EMBL" id="CM037151">
    <property type="protein sequence ID" value="KAH7845022.1"/>
    <property type="molecule type" value="Genomic_DNA"/>
</dbReference>
<dbReference type="Proteomes" id="UP000828048">
    <property type="component" value="Chromosome 1"/>
</dbReference>
<comment type="caution">
    <text evidence="1">The sequence shown here is derived from an EMBL/GenBank/DDBJ whole genome shotgun (WGS) entry which is preliminary data.</text>
</comment>
<keyword evidence="2" id="KW-1185">Reference proteome</keyword>
<proteinExistence type="predicted"/>
<evidence type="ECO:0000313" key="1">
    <source>
        <dbReference type="EMBL" id="KAH7845022.1"/>
    </source>
</evidence>
<name>A0ACB7XW37_9ERIC</name>
<accession>A0ACB7XW37</accession>